<accession>A0ABQ4ZN70</accession>
<organism evidence="8 9">
    <name type="scientific">Tanacetum coccineum</name>
    <dbReference type="NCBI Taxonomy" id="301880"/>
    <lineage>
        <taxon>Eukaryota</taxon>
        <taxon>Viridiplantae</taxon>
        <taxon>Streptophyta</taxon>
        <taxon>Embryophyta</taxon>
        <taxon>Tracheophyta</taxon>
        <taxon>Spermatophyta</taxon>
        <taxon>Magnoliopsida</taxon>
        <taxon>eudicotyledons</taxon>
        <taxon>Gunneridae</taxon>
        <taxon>Pentapetalae</taxon>
        <taxon>asterids</taxon>
        <taxon>campanulids</taxon>
        <taxon>Asterales</taxon>
        <taxon>Asteraceae</taxon>
        <taxon>Asteroideae</taxon>
        <taxon>Anthemideae</taxon>
        <taxon>Anthemidinae</taxon>
        <taxon>Tanacetum</taxon>
    </lineage>
</organism>
<evidence type="ECO:0000256" key="2">
    <source>
        <dbReference type="ARBA" id="ARBA00022695"/>
    </source>
</evidence>
<evidence type="ECO:0000256" key="1">
    <source>
        <dbReference type="ARBA" id="ARBA00022679"/>
    </source>
</evidence>
<comment type="caution">
    <text evidence="8">The sequence shown here is derived from an EMBL/GenBank/DDBJ whole genome shotgun (WGS) entry which is preliminary data.</text>
</comment>
<sequence length="401" mass="46003">MPNTVCAYTQGLVEKKSTGDPKTPNALMQLSRMMGHGSQNATNATKLAILPVTVGVRQGVAVGNAGTNPATSVETGFDALFSMDWLAKYEVIIVYAEKIVRIPWVNETLIVHGDRNNRDTRLNCTYLVHQTQEIHAKRMSIFLQTLIQRRLGKSKSKEKRLEKYPCFKRYPLRISEDLSCLSSDSAKVVRAMKELSDKGFIRAPVPHAWELRILLQCRVLLEDRPKVQEVKILSYTAMLRYKVLGAVFDEKREELGAVVFALKIWRHYLYGTKCMVFIDHKSLQHILNQKELNMRQRRWLELLSVYDCEIRYHPGNANVVADALSRKERDQPLRVRALVMTIGLDLPKQILNAQTKMLEECWLKTLKTQRRLRQKSWNPVRMELYASMAGVGYPVMAICGQ</sequence>
<gene>
    <name evidence="8" type="ORF">Tco_0774325</name>
</gene>
<keyword evidence="2" id="KW-0548">Nucleotidyltransferase</keyword>
<evidence type="ECO:0000313" key="9">
    <source>
        <dbReference type="Proteomes" id="UP001151760"/>
    </source>
</evidence>
<evidence type="ECO:0000256" key="3">
    <source>
        <dbReference type="ARBA" id="ARBA00022722"/>
    </source>
</evidence>
<keyword evidence="3" id="KW-0540">Nuclease</keyword>
<proteinExistence type="predicted"/>
<name>A0ABQ4ZN70_9ASTR</name>
<keyword evidence="9" id="KW-1185">Reference proteome</keyword>
<evidence type="ECO:0000256" key="4">
    <source>
        <dbReference type="ARBA" id="ARBA00022759"/>
    </source>
</evidence>
<dbReference type="EMBL" id="BQNB010011525">
    <property type="protein sequence ID" value="GJS91689.1"/>
    <property type="molecule type" value="Genomic_DNA"/>
</dbReference>
<keyword evidence="4" id="KW-0255">Endonuclease</keyword>
<protein>
    <submittedName>
        <fullName evidence="8">Reverse transcriptase domain-containing protein</fullName>
    </submittedName>
</protein>
<dbReference type="PANTHER" id="PTHR34072">
    <property type="entry name" value="ENZYMATIC POLYPROTEIN-RELATED"/>
    <property type="match status" value="1"/>
</dbReference>
<reference evidence="8" key="1">
    <citation type="journal article" date="2022" name="Int. J. Mol. Sci.">
        <title>Draft Genome of Tanacetum Coccineum: Genomic Comparison of Closely Related Tanacetum-Family Plants.</title>
        <authorList>
            <person name="Yamashiro T."/>
            <person name="Shiraishi A."/>
            <person name="Nakayama K."/>
            <person name="Satake H."/>
        </authorList>
    </citation>
    <scope>NUCLEOTIDE SEQUENCE</scope>
</reference>
<evidence type="ECO:0000259" key="7">
    <source>
        <dbReference type="Pfam" id="PF17917"/>
    </source>
</evidence>
<evidence type="ECO:0000313" key="8">
    <source>
        <dbReference type="EMBL" id="GJS91689.1"/>
    </source>
</evidence>
<keyword evidence="1" id="KW-0808">Transferase</keyword>
<dbReference type="InterPro" id="IPR041373">
    <property type="entry name" value="RT_RNaseH"/>
</dbReference>
<keyword evidence="6 8" id="KW-0695">RNA-directed DNA polymerase</keyword>
<evidence type="ECO:0000256" key="6">
    <source>
        <dbReference type="ARBA" id="ARBA00022918"/>
    </source>
</evidence>
<reference evidence="8" key="2">
    <citation type="submission" date="2022-01" db="EMBL/GenBank/DDBJ databases">
        <authorList>
            <person name="Yamashiro T."/>
            <person name="Shiraishi A."/>
            <person name="Satake H."/>
            <person name="Nakayama K."/>
        </authorList>
    </citation>
    <scope>NUCLEOTIDE SEQUENCE</scope>
</reference>
<dbReference type="GO" id="GO:0003964">
    <property type="term" value="F:RNA-directed DNA polymerase activity"/>
    <property type="evidence" value="ECO:0007669"/>
    <property type="project" value="UniProtKB-KW"/>
</dbReference>
<feature type="domain" description="Reverse transcriptase RNase H-like" evidence="7">
    <location>
        <begin position="253"/>
        <end position="306"/>
    </location>
</feature>
<dbReference type="PANTHER" id="PTHR34072:SF52">
    <property type="entry name" value="RIBONUCLEASE H"/>
    <property type="match status" value="1"/>
</dbReference>
<dbReference type="Pfam" id="PF17917">
    <property type="entry name" value="RT_RNaseH"/>
    <property type="match status" value="1"/>
</dbReference>
<dbReference type="CDD" id="cd09274">
    <property type="entry name" value="RNase_HI_RT_Ty3"/>
    <property type="match status" value="1"/>
</dbReference>
<dbReference type="InterPro" id="IPR043502">
    <property type="entry name" value="DNA/RNA_pol_sf"/>
</dbReference>
<keyword evidence="5" id="KW-0378">Hydrolase</keyword>
<dbReference type="Proteomes" id="UP001151760">
    <property type="component" value="Unassembled WGS sequence"/>
</dbReference>
<dbReference type="SUPFAM" id="SSF56672">
    <property type="entry name" value="DNA/RNA polymerases"/>
    <property type="match status" value="1"/>
</dbReference>
<evidence type="ECO:0000256" key="5">
    <source>
        <dbReference type="ARBA" id="ARBA00022801"/>
    </source>
</evidence>